<name>L2FA81_9GAMM</name>
<dbReference type="AlphaFoldDB" id="L2FA81"/>
<dbReference type="eggNOG" id="ENOG502ZIY1">
    <property type="taxonomic scope" value="Bacteria"/>
</dbReference>
<protein>
    <submittedName>
        <fullName evidence="1">Uncharacterized protein</fullName>
    </submittedName>
</protein>
<evidence type="ECO:0000313" key="2">
    <source>
        <dbReference type="Proteomes" id="UP000023795"/>
    </source>
</evidence>
<dbReference type="EMBL" id="ANIN01000001">
    <property type="protein sequence ID" value="ELA09651.1"/>
    <property type="molecule type" value="Genomic_DNA"/>
</dbReference>
<comment type="caution">
    <text evidence="1">The sequence shown here is derived from an EMBL/GenBank/DDBJ whole genome shotgun (WGS) entry which is preliminary data.</text>
</comment>
<reference evidence="1 2" key="1">
    <citation type="journal article" date="2013" name="Genome Announc.">
        <title>Genome Sequence of Moraxella macacae 0408225, a Novel Bacterial Species Isolated from a Cynomolgus Macaque with Epistaxis.</title>
        <authorList>
            <person name="Ladner J.T."/>
            <person name="Whitehouse C.A."/>
            <person name="Koroleva G.I."/>
            <person name="Palacios G.F."/>
        </authorList>
    </citation>
    <scope>NUCLEOTIDE SEQUENCE [LARGE SCALE GENOMIC DNA]</scope>
    <source>
        <strain evidence="1 2">0408225</strain>
    </source>
</reference>
<dbReference type="PATRIC" id="fig|1230338.3.peg.993"/>
<keyword evidence="2" id="KW-1185">Reference proteome</keyword>
<dbReference type="RefSeq" id="WP_009767469.1">
    <property type="nucleotide sequence ID" value="NZ_ANIN01000001.1"/>
</dbReference>
<dbReference type="OrthoDB" id="6647784at2"/>
<proteinExistence type="predicted"/>
<dbReference type="Proteomes" id="UP000023795">
    <property type="component" value="Unassembled WGS sequence"/>
</dbReference>
<accession>L2FA81</accession>
<evidence type="ECO:0000313" key="1">
    <source>
        <dbReference type="EMBL" id="ELA09651.1"/>
    </source>
</evidence>
<dbReference type="STRING" id="1230338.MOMA_04575"/>
<gene>
    <name evidence="1" type="ORF">MOMA_04575</name>
</gene>
<organism evidence="1 2">
    <name type="scientific">Moraxella macacae 0408225</name>
    <dbReference type="NCBI Taxonomy" id="1230338"/>
    <lineage>
        <taxon>Bacteria</taxon>
        <taxon>Pseudomonadati</taxon>
        <taxon>Pseudomonadota</taxon>
        <taxon>Gammaproteobacteria</taxon>
        <taxon>Moraxellales</taxon>
        <taxon>Moraxellaceae</taxon>
        <taxon>Moraxella</taxon>
    </lineage>
</organism>
<sequence>MTNQAKTNQPTKAVVVEDSVTHQAGDGVTAHRPSALETPDIFDNEAQAVVKEQTVNDEELIDETAVRISDNTAERLTEDVRGDVKVVQDVETLSDGSVDIAR</sequence>